<keyword evidence="3" id="KW-0677">Repeat</keyword>
<keyword evidence="4 7" id="KW-0863">Zinc-finger</keyword>
<evidence type="ECO:0000256" key="1">
    <source>
        <dbReference type="ARBA" id="ARBA00004123"/>
    </source>
</evidence>
<evidence type="ECO:0000313" key="10">
    <source>
        <dbReference type="EMBL" id="CAD7262855.1"/>
    </source>
</evidence>
<keyword evidence="5" id="KW-0862">Zinc</keyword>
<feature type="region of interest" description="Disordered" evidence="8">
    <location>
        <begin position="272"/>
        <end position="308"/>
    </location>
</feature>
<dbReference type="PROSITE" id="PS50157">
    <property type="entry name" value="ZINC_FINGER_C2H2_2"/>
    <property type="match status" value="2"/>
</dbReference>
<feature type="compositionally biased region" description="Basic and acidic residues" evidence="8">
    <location>
        <begin position="218"/>
        <end position="234"/>
    </location>
</feature>
<protein>
    <recommendedName>
        <fullName evidence="9">C2H2-type domain-containing protein</fullName>
    </recommendedName>
</protein>
<feature type="domain" description="C2H2-type" evidence="9">
    <location>
        <begin position="85"/>
        <end position="108"/>
    </location>
</feature>
<feature type="region of interest" description="Disordered" evidence="8">
    <location>
        <begin position="445"/>
        <end position="485"/>
    </location>
</feature>
<name>A0A7R9AYE0_TIMSH</name>
<dbReference type="InterPro" id="IPR013087">
    <property type="entry name" value="Znf_C2H2_type"/>
</dbReference>
<evidence type="ECO:0000256" key="2">
    <source>
        <dbReference type="ARBA" id="ARBA00022723"/>
    </source>
</evidence>
<dbReference type="GO" id="GO:0005634">
    <property type="term" value="C:nucleus"/>
    <property type="evidence" value="ECO:0007669"/>
    <property type="project" value="UniProtKB-SubCell"/>
</dbReference>
<evidence type="ECO:0000259" key="9">
    <source>
        <dbReference type="PROSITE" id="PS50157"/>
    </source>
</evidence>
<evidence type="ECO:0000256" key="5">
    <source>
        <dbReference type="ARBA" id="ARBA00022833"/>
    </source>
</evidence>
<keyword evidence="2" id="KW-0479">Metal-binding</keyword>
<dbReference type="PANTHER" id="PTHR24406">
    <property type="entry name" value="TRANSCRIPTIONAL REPRESSOR CTCFL-RELATED"/>
    <property type="match status" value="1"/>
</dbReference>
<dbReference type="PROSITE" id="PS00028">
    <property type="entry name" value="ZINC_FINGER_C2H2_1"/>
    <property type="match status" value="2"/>
</dbReference>
<proteinExistence type="predicted"/>
<feature type="compositionally biased region" description="Low complexity" evidence="8">
    <location>
        <begin position="235"/>
        <end position="247"/>
    </location>
</feature>
<feature type="region of interest" description="Disordered" evidence="8">
    <location>
        <begin position="766"/>
        <end position="800"/>
    </location>
</feature>
<dbReference type="FunFam" id="3.30.160.60:FF:001636">
    <property type="entry name" value="CLUMA_CG004886, isoform A"/>
    <property type="match status" value="1"/>
</dbReference>
<dbReference type="SMART" id="SM00355">
    <property type="entry name" value="ZnF_C2H2"/>
    <property type="match status" value="3"/>
</dbReference>
<dbReference type="InterPro" id="IPR036236">
    <property type="entry name" value="Znf_C2H2_sf"/>
</dbReference>
<gene>
    <name evidence="10" type="ORF">TSIB3V08_LOCUS6951</name>
</gene>
<dbReference type="SUPFAM" id="SSF57667">
    <property type="entry name" value="beta-beta-alpha zinc fingers"/>
    <property type="match status" value="1"/>
</dbReference>
<keyword evidence="6" id="KW-0539">Nucleus</keyword>
<evidence type="ECO:0000256" key="4">
    <source>
        <dbReference type="ARBA" id="ARBA00022771"/>
    </source>
</evidence>
<dbReference type="InterPro" id="IPR050888">
    <property type="entry name" value="ZnF_C2H2-type_TF"/>
</dbReference>
<evidence type="ECO:0000256" key="8">
    <source>
        <dbReference type="SAM" id="MobiDB-lite"/>
    </source>
</evidence>
<evidence type="ECO:0000256" key="6">
    <source>
        <dbReference type="ARBA" id="ARBA00023242"/>
    </source>
</evidence>
<dbReference type="Gene3D" id="3.30.160.60">
    <property type="entry name" value="Classic Zinc Finger"/>
    <property type="match status" value="1"/>
</dbReference>
<organism evidence="10">
    <name type="scientific">Timema shepardi</name>
    <name type="common">Walking stick</name>
    <dbReference type="NCBI Taxonomy" id="629360"/>
    <lineage>
        <taxon>Eukaryota</taxon>
        <taxon>Metazoa</taxon>
        <taxon>Ecdysozoa</taxon>
        <taxon>Arthropoda</taxon>
        <taxon>Hexapoda</taxon>
        <taxon>Insecta</taxon>
        <taxon>Pterygota</taxon>
        <taxon>Neoptera</taxon>
        <taxon>Polyneoptera</taxon>
        <taxon>Phasmatodea</taxon>
        <taxon>Timematodea</taxon>
        <taxon>Timematoidea</taxon>
        <taxon>Timematidae</taxon>
        <taxon>Timema</taxon>
    </lineage>
</organism>
<reference evidence="10" key="1">
    <citation type="submission" date="2020-11" db="EMBL/GenBank/DDBJ databases">
        <authorList>
            <person name="Tran Van P."/>
        </authorList>
    </citation>
    <scope>NUCLEOTIDE SEQUENCE</scope>
</reference>
<evidence type="ECO:0000256" key="3">
    <source>
        <dbReference type="ARBA" id="ARBA00022737"/>
    </source>
</evidence>
<dbReference type="EMBL" id="OC003131">
    <property type="protein sequence ID" value="CAD7262855.1"/>
    <property type="molecule type" value="Genomic_DNA"/>
</dbReference>
<accession>A0A7R9AYE0</accession>
<feature type="region of interest" description="Disordered" evidence="8">
    <location>
        <begin position="217"/>
        <end position="247"/>
    </location>
</feature>
<dbReference type="AlphaFoldDB" id="A0A7R9AYE0"/>
<sequence length="819" mass="90406">MAVPLLSVDMTTPHVHSSGMTCIESRCYLSIWPPLTSTQQYQLSVSTKEAMGLLYIGVRTWGMDTLAPSPSLNLWQDMADVLREFQCKICLKLLGSRAALQRHMKEVHHKDIVGACTCDRCGKMFQNKSNLKIHMLTHSGVKPFNPISEIQQCTCTEAVNVVTVPRCRESGCAAAFTTKQCLQFHYKKVHSFSDESMPVIERSVAYTFDAYSGGIVEDPGRGKSPRFDKERRNSSDNNSSSLLSLDDSSSASSLKADISGTSSATDCNTALEDKPCADQPPCLTPPSPPLGSEVTCQQPPMLEPYTSQSGYSFNNKVLLSKGSKKWLGDAVTTLAEQDPPPEESEDAIRDVYDFEDNKECDVARRKPLVVFQRAESSNASLLVEAAIDAVERDMSGSCSAANSPTVIATCDMDCGNQYSVSVASAHQDSPQRHMESYNLHQPEELISPATSPDSGLHRQQHLSPDTSEKPPPVHPTEIRTSSSPSLAVELNTTSALANYTTEREYRTYLFEVLRSVPQVNQQKKKKRESRHNCALALRRYNSPHPLHRMDPYTVQHHEDLVSPAQTPRGHLVNNYEMMSPAGTPDNHGYGLHPHEELVSPAPTPTPRYELHHQVPNDNLSSGDEGEAQNLSLGLKGKSLQLDLAAYKQYEALEVVQEFGRGVERVGFEPLLVGGPTELQGLDMSARSGGYHPGFTTRYGVLYDERQTVDLSVAGRVYPPSPPYLHSVDLSLARSHPHSHAHHRGTPNHVVPDVSRTSVSQVLVDPGRMVSPPPHPTYQNYPMSPSPYHPASRPAHITSTSPTTYHHYSGYITNTRLYDM</sequence>
<evidence type="ECO:0000256" key="7">
    <source>
        <dbReference type="PROSITE-ProRule" id="PRU00042"/>
    </source>
</evidence>
<comment type="subcellular location">
    <subcellularLocation>
        <location evidence="1">Nucleus</location>
    </subcellularLocation>
</comment>
<feature type="domain" description="C2H2-type" evidence="9">
    <location>
        <begin position="116"/>
        <end position="143"/>
    </location>
</feature>
<dbReference type="GO" id="GO:0008270">
    <property type="term" value="F:zinc ion binding"/>
    <property type="evidence" value="ECO:0007669"/>
    <property type="project" value="UniProtKB-KW"/>
</dbReference>